<keyword evidence="6" id="KW-1185">Reference proteome</keyword>
<dbReference type="InterPro" id="IPR000524">
    <property type="entry name" value="Tscrpt_reg_HTH_GntR"/>
</dbReference>
<accession>A0A3N1CYK0</accession>
<feature type="domain" description="HTH gntR-type" evidence="4">
    <location>
        <begin position="8"/>
        <end position="75"/>
    </location>
</feature>
<evidence type="ECO:0000256" key="3">
    <source>
        <dbReference type="ARBA" id="ARBA00023163"/>
    </source>
</evidence>
<organism evidence="5 6">
    <name type="scientific">Actinocorallia herbida</name>
    <dbReference type="NCBI Taxonomy" id="58109"/>
    <lineage>
        <taxon>Bacteria</taxon>
        <taxon>Bacillati</taxon>
        <taxon>Actinomycetota</taxon>
        <taxon>Actinomycetes</taxon>
        <taxon>Streptosporangiales</taxon>
        <taxon>Thermomonosporaceae</taxon>
        <taxon>Actinocorallia</taxon>
    </lineage>
</organism>
<dbReference type="Gene3D" id="1.10.10.10">
    <property type="entry name" value="Winged helix-like DNA-binding domain superfamily/Winged helix DNA-binding domain"/>
    <property type="match status" value="1"/>
</dbReference>
<dbReference type="EMBL" id="RJKE01000001">
    <property type="protein sequence ID" value="ROO85848.1"/>
    <property type="molecule type" value="Genomic_DNA"/>
</dbReference>
<evidence type="ECO:0000256" key="2">
    <source>
        <dbReference type="ARBA" id="ARBA00023125"/>
    </source>
</evidence>
<dbReference type="SMART" id="SM00345">
    <property type="entry name" value="HTH_GNTR"/>
    <property type="match status" value="1"/>
</dbReference>
<keyword evidence="3" id="KW-0804">Transcription</keyword>
<name>A0A3N1CYK0_9ACTN</name>
<dbReference type="GO" id="GO:0003700">
    <property type="term" value="F:DNA-binding transcription factor activity"/>
    <property type="evidence" value="ECO:0007669"/>
    <property type="project" value="InterPro"/>
</dbReference>
<evidence type="ECO:0000313" key="5">
    <source>
        <dbReference type="EMBL" id="ROO85848.1"/>
    </source>
</evidence>
<dbReference type="PANTHER" id="PTHR43537">
    <property type="entry name" value="TRANSCRIPTIONAL REGULATOR, GNTR FAMILY"/>
    <property type="match status" value="1"/>
</dbReference>
<reference evidence="5 6" key="1">
    <citation type="submission" date="2018-11" db="EMBL/GenBank/DDBJ databases">
        <title>Sequencing the genomes of 1000 actinobacteria strains.</title>
        <authorList>
            <person name="Klenk H.-P."/>
        </authorList>
    </citation>
    <scope>NUCLEOTIDE SEQUENCE [LARGE SCALE GENOMIC DNA]</scope>
    <source>
        <strain evidence="5 6">DSM 44254</strain>
    </source>
</reference>
<dbReference type="AlphaFoldDB" id="A0A3N1CYK0"/>
<dbReference type="GO" id="GO:0003677">
    <property type="term" value="F:DNA binding"/>
    <property type="evidence" value="ECO:0007669"/>
    <property type="project" value="UniProtKB-KW"/>
</dbReference>
<evidence type="ECO:0000259" key="4">
    <source>
        <dbReference type="PROSITE" id="PS50949"/>
    </source>
</evidence>
<dbReference type="CDD" id="cd07377">
    <property type="entry name" value="WHTH_GntR"/>
    <property type="match status" value="1"/>
</dbReference>
<dbReference type="Pfam" id="PF00392">
    <property type="entry name" value="GntR"/>
    <property type="match status" value="1"/>
</dbReference>
<evidence type="ECO:0000256" key="1">
    <source>
        <dbReference type="ARBA" id="ARBA00023015"/>
    </source>
</evidence>
<dbReference type="Gene3D" id="1.20.120.530">
    <property type="entry name" value="GntR ligand-binding domain-like"/>
    <property type="match status" value="1"/>
</dbReference>
<comment type="caution">
    <text evidence="5">The sequence shown here is derived from an EMBL/GenBank/DDBJ whole genome shotgun (WGS) entry which is preliminary data.</text>
</comment>
<dbReference type="PANTHER" id="PTHR43537:SF24">
    <property type="entry name" value="GLUCONATE OPERON TRANSCRIPTIONAL REPRESSOR"/>
    <property type="match status" value="1"/>
</dbReference>
<dbReference type="SUPFAM" id="SSF46785">
    <property type="entry name" value="Winged helix' DNA-binding domain"/>
    <property type="match status" value="1"/>
</dbReference>
<dbReference type="SMART" id="SM00895">
    <property type="entry name" value="FCD"/>
    <property type="match status" value="1"/>
</dbReference>
<dbReference type="InterPro" id="IPR011711">
    <property type="entry name" value="GntR_C"/>
</dbReference>
<dbReference type="InterPro" id="IPR036390">
    <property type="entry name" value="WH_DNA-bd_sf"/>
</dbReference>
<sequence length="219" mass="24068">MLGDMSVDSAAERVYRETKELILSGRMPPGRLISEGDVAVRMDVSRTPVREAFVRLQSEDLLELIPKRGAVVTPVPLTEAADVLESRAALEVAAVRRMAARQDDTAPLLRLLAELVAEQRRTADGRDVAGFAELDARLHREIVTAAGNGLAERFYATLADRQRRMNVWAIMPDPGRMHTLADEHETLARHIGAHDVPGFEVALRAHLMATHGAAAQWLA</sequence>
<dbReference type="InterPro" id="IPR036388">
    <property type="entry name" value="WH-like_DNA-bd_sf"/>
</dbReference>
<keyword evidence="1" id="KW-0805">Transcription regulation</keyword>
<keyword evidence="2 5" id="KW-0238">DNA-binding</keyword>
<dbReference type="InterPro" id="IPR008920">
    <property type="entry name" value="TF_FadR/GntR_C"/>
</dbReference>
<protein>
    <submittedName>
        <fullName evidence="5">DNA-binding GntR family transcriptional regulator</fullName>
    </submittedName>
</protein>
<dbReference type="Pfam" id="PF07729">
    <property type="entry name" value="FCD"/>
    <property type="match status" value="1"/>
</dbReference>
<dbReference type="Proteomes" id="UP000272400">
    <property type="component" value="Unassembled WGS sequence"/>
</dbReference>
<dbReference type="PROSITE" id="PS50949">
    <property type="entry name" value="HTH_GNTR"/>
    <property type="match status" value="1"/>
</dbReference>
<evidence type="ECO:0000313" key="6">
    <source>
        <dbReference type="Proteomes" id="UP000272400"/>
    </source>
</evidence>
<dbReference type="SUPFAM" id="SSF48008">
    <property type="entry name" value="GntR ligand-binding domain-like"/>
    <property type="match status" value="1"/>
</dbReference>
<proteinExistence type="predicted"/>
<gene>
    <name evidence="5" type="ORF">EDD29_3397</name>
</gene>